<dbReference type="PANTHER" id="PTHR43557">
    <property type="entry name" value="APOPTOSIS-INDUCING FACTOR 1"/>
    <property type="match status" value="1"/>
</dbReference>
<feature type="domain" description="FAD/NAD(P)-binding" evidence="5">
    <location>
        <begin position="10"/>
        <end position="309"/>
    </location>
</feature>
<organism evidence="7">
    <name type="scientific">Pseudarthrobacter sulfonivorans</name>
    <dbReference type="NCBI Taxonomy" id="121292"/>
    <lineage>
        <taxon>Bacteria</taxon>
        <taxon>Bacillati</taxon>
        <taxon>Actinomycetota</taxon>
        <taxon>Actinomycetes</taxon>
        <taxon>Micrococcales</taxon>
        <taxon>Micrococcaceae</taxon>
        <taxon>Pseudarthrobacter</taxon>
    </lineage>
</organism>
<feature type="domain" description="Reductase C-terminal" evidence="6">
    <location>
        <begin position="328"/>
        <end position="419"/>
    </location>
</feature>
<dbReference type="Pfam" id="PF14759">
    <property type="entry name" value="Reductase_C"/>
    <property type="match status" value="1"/>
</dbReference>
<evidence type="ECO:0000256" key="1">
    <source>
        <dbReference type="ARBA" id="ARBA00001974"/>
    </source>
</evidence>
<dbReference type="GO" id="GO:0005737">
    <property type="term" value="C:cytoplasm"/>
    <property type="evidence" value="ECO:0007669"/>
    <property type="project" value="TreeGrafter"/>
</dbReference>
<sequence>MAEDIATARDIVIAGGGLAGATAAKTLRAEGFKGRVIIIGAERHHPYLRPPLSKEYLLGKAAEDAVPVVPPGWYAENDVGLRLGARVTGIRPDGRTVELDDGSTLSYGSLLLATGAAPRTLRLPGSDLAGVSTFRTLDDSRRLRSSLAAGGRNVVMIGSGWIGMELAAAAATYGNNVTLLGLEEIPLAGAIGPDLGRFFRRLHEANGVSFRLPASARELTGHGGAVTGVVTDSGEALPADIVVIAVGVVPETGLAQAAGLALDNGILTDASLRTSAPGIFAAGDVANALHPFTGQHHRSEHWSNALNGGKVVARAMLGQDAVLSTIPYFYTDQYDVNMEYSGFPALAAGAEPVIRGSLENKEFIAFWQQDSRVVAGMSVNWPRKPQPGAQKTVKALISARTRVTAGRLADNSVGLDQLLPEDA</sequence>
<dbReference type="InterPro" id="IPR016156">
    <property type="entry name" value="FAD/NAD-linked_Rdtase_dimer_sf"/>
</dbReference>
<evidence type="ECO:0000256" key="2">
    <source>
        <dbReference type="ARBA" id="ARBA00022630"/>
    </source>
</evidence>
<dbReference type="PRINTS" id="PR00368">
    <property type="entry name" value="FADPNR"/>
</dbReference>
<keyword evidence="2" id="KW-0285">Flavoprotein</keyword>
<keyword evidence="4" id="KW-0560">Oxidoreductase</keyword>
<protein>
    <submittedName>
        <fullName evidence="7">Pyridine nucleotide-disulfide oxidoreductase</fullName>
    </submittedName>
</protein>
<evidence type="ECO:0000313" key="8">
    <source>
        <dbReference type="Proteomes" id="UP000065151"/>
    </source>
</evidence>
<dbReference type="InterPro" id="IPR028202">
    <property type="entry name" value="Reductase_C"/>
</dbReference>
<dbReference type="SUPFAM" id="SSF55424">
    <property type="entry name" value="FAD/NAD-linked reductases, dimerisation (C-terminal) domain"/>
    <property type="match status" value="1"/>
</dbReference>
<evidence type="ECO:0000256" key="4">
    <source>
        <dbReference type="ARBA" id="ARBA00023002"/>
    </source>
</evidence>
<dbReference type="InterPro" id="IPR036188">
    <property type="entry name" value="FAD/NAD-bd_sf"/>
</dbReference>
<dbReference type="RefSeq" id="WP_058931915.1">
    <property type="nucleotide sequence ID" value="NZ_CP013747.1"/>
</dbReference>
<dbReference type="PANTHER" id="PTHR43557:SF2">
    <property type="entry name" value="RIESKE DOMAIN-CONTAINING PROTEIN-RELATED"/>
    <property type="match status" value="1"/>
</dbReference>
<comment type="cofactor">
    <cofactor evidence="1">
        <name>FAD</name>
        <dbReference type="ChEBI" id="CHEBI:57692"/>
    </cofactor>
</comment>
<evidence type="ECO:0000259" key="5">
    <source>
        <dbReference type="Pfam" id="PF07992"/>
    </source>
</evidence>
<reference evidence="7 8" key="1">
    <citation type="submission" date="2015-12" db="EMBL/GenBank/DDBJ databases">
        <authorList>
            <person name="Shamseldin A."/>
            <person name="Moawad H."/>
            <person name="Abd El-Rahim W.M."/>
            <person name="Sadowsky M.J."/>
        </authorList>
    </citation>
    <scope>NUCLEOTIDE SEQUENCE [LARGE SCALE GENOMIC DNA]</scope>
    <source>
        <strain evidence="7 8">Ar51</strain>
    </source>
</reference>
<evidence type="ECO:0000256" key="3">
    <source>
        <dbReference type="ARBA" id="ARBA00022827"/>
    </source>
</evidence>
<accession>A0A0U3QT88</accession>
<dbReference type="SUPFAM" id="SSF51905">
    <property type="entry name" value="FAD/NAD(P)-binding domain"/>
    <property type="match status" value="1"/>
</dbReference>
<dbReference type="Pfam" id="PF07992">
    <property type="entry name" value="Pyr_redox_2"/>
    <property type="match status" value="1"/>
</dbReference>
<evidence type="ECO:0000259" key="6">
    <source>
        <dbReference type="Pfam" id="PF14759"/>
    </source>
</evidence>
<dbReference type="EMBL" id="CP013747">
    <property type="protein sequence ID" value="ALV42837.1"/>
    <property type="molecule type" value="Genomic_DNA"/>
</dbReference>
<dbReference type="InterPro" id="IPR050446">
    <property type="entry name" value="FAD-oxidoreductase/Apoptosis"/>
</dbReference>
<dbReference type="Proteomes" id="UP000065151">
    <property type="component" value="Chromosome"/>
</dbReference>
<dbReference type="Gene3D" id="3.30.390.30">
    <property type="match status" value="1"/>
</dbReference>
<gene>
    <name evidence="7" type="ORF">AU252_18125</name>
</gene>
<name>A0A0U3QT88_9MICC</name>
<dbReference type="STRING" id="121292.AU252_18125"/>
<dbReference type="PRINTS" id="PR00411">
    <property type="entry name" value="PNDRDTASEI"/>
</dbReference>
<keyword evidence="3" id="KW-0274">FAD</keyword>
<dbReference type="InterPro" id="IPR023753">
    <property type="entry name" value="FAD/NAD-binding_dom"/>
</dbReference>
<dbReference type="KEGG" id="psul:AU252_18125"/>
<dbReference type="AlphaFoldDB" id="A0A0U3QT88"/>
<proteinExistence type="predicted"/>
<dbReference type="Gene3D" id="3.50.50.60">
    <property type="entry name" value="FAD/NAD(P)-binding domain"/>
    <property type="match status" value="2"/>
</dbReference>
<dbReference type="GO" id="GO:0016651">
    <property type="term" value="F:oxidoreductase activity, acting on NAD(P)H"/>
    <property type="evidence" value="ECO:0007669"/>
    <property type="project" value="TreeGrafter"/>
</dbReference>
<evidence type="ECO:0000313" key="7">
    <source>
        <dbReference type="EMBL" id="ALV42837.1"/>
    </source>
</evidence>